<accession>A0A0L0FHI9</accession>
<dbReference type="GeneID" id="25911757"/>
<evidence type="ECO:0000313" key="3">
    <source>
        <dbReference type="Proteomes" id="UP000054560"/>
    </source>
</evidence>
<feature type="compositionally biased region" description="Basic and acidic residues" evidence="1">
    <location>
        <begin position="77"/>
        <end position="100"/>
    </location>
</feature>
<dbReference type="AlphaFoldDB" id="A0A0L0FHI9"/>
<gene>
    <name evidence="2" type="ORF">SARC_11253</name>
</gene>
<reference evidence="2 3" key="1">
    <citation type="submission" date="2011-02" db="EMBL/GenBank/DDBJ databases">
        <title>The Genome Sequence of Sphaeroforma arctica JP610.</title>
        <authorList>
            <consortium name="The Broad Institute Genome Sequencing Platform"/>
            <person name="Russ C."/>
            <person name="Cuomo C."/>
            <person name="Young S.K."/>
            <person name="Zeng Q."/>
            <person name="Gargeya S."/>
            <person name="Alvarado L."/>
            <person name="Berlin A."/>
            <person name="Chapman S.B."/>
            <person name="Chen Z."/>
            <person name="Freedman E."/>
            <person name="Gellesch M."/>
            <person name="Goldberg J."/>
            <person name="Griggs A."/>
            <person name="Gujja S."/>
            <person name="Heilman E."/>
            <person name="Heiman D."/>
            <person name="Howarth C."/>
            <person name="Mehta T."/>
            <person name="Neiman D."/>
            <person name="Pearson M."/>
            <person name="Roberts A."/>
            <person name="Saif S."/>
            <person name="Shea T."/>
            <person name="Shenoy N."/>
            <person name="Sisk P."/>
            <person name="Stolte C."/>
            <person name="Sykes S."/>
            <person name="White J."/>
            <person name="Yandava C."/>
            <person name="Burger G."/>
            <person name="Gray M.W."/>
            <person name="Holland P.W.H."/>
            <person name="King N."/>
            <person name="Lang F.B.F."/>
            <person name="Roger A.J."/>
            <person name="Ruiz-Trillo I."/>
            <person name="Haas B."/>
            <person name="Nusbaum C."/>
            <person name="Birren B."/>
        </authorList>
    </citation>
    <scope>NUCLEOTIDE SEQUENCE [LARGE SCALE GENOMIC DNA]</scope>
    <source>
        <strain evidence="2 3">JP610</strain>
    </source>
</reference>
<feature type="region of interest" description="Disordered" evidence="1">
    <location>
        <begin position="56"/>
        <end position="102"/>
    </location>
</feature>
<keyword evidence="3" id="KW-1185">Reference proteome</keyword>
<dbReference type="Proteomes" id="UP000054560">
    <property type="component" value="Unassembled WGS sequence"/>
</dbReference>
<sequence length="206" mass="23264">MDACQVLRLELLLCKQCKQQKHSKQVKVYSILKKEVFVPCLRVLESILRIQKSWNGNSESKDKSLEKTTASATAKGSVDKSDKNSKSKKADNDKTEEERTTPVIEENVVVAMQEDGEPVHITTYSTLDEDGKNVAHNIDGPEPHQPEFAKDLLPKGVTIKKGAPKQAKRKQSAIPKVAWKWEDEFDTLREPRTFQVCIKVHAVNQI</sequence>
<dbReference type="EMBL" id="KQ243191">
    <property type="protein sequence ID" value="KNC76239.1"/>
    <property type="molecule type" value="Genomic_DNA"/>
</dbReference>
<evidence type="ECO:0000313" key="2">
    <source>
        <dbReference type="EMBL" id="KNC76239.1"/>
    </source>
</evidence>
<protein>
    <submittedName>
        <fullName evidence="2">Uncharacterized protein</fullName>
    </submittedName>
</protein>
<proteinExistence type="predicted"/>
<organism evidence="2 3">
    <name type="scientific">Sphaeroforma arctica JP610</name>
    <dbReference type="NCBI Taxonomy" id="667725"/>
    <lineage>
        <taxon>Eukaryota</taxon>
        <taxon>Ichthyosporea</taxon>
        <taxon>Ichthyophonida</taxon>
        <taxon>Sphaeroforma</taxon>
    </lineage>
</organism>
<dbReference type="RefSeq" id="XP_014150141.1">
    <property type="nucleotide sequence ID" value="XM_014294666.1"/>
</dbReference>
<name>A0A0L0FHI9_9EUKA</name>
<evidence type="ECO:0000256" key="1">
    <source>
        <dbReference type="SAM" id="MobiDB-lite"/>
    </source>
</evidence>